<evidence type="ECO:0000256" key="3">
    <source>
        <dbReference type="ARBA" id="ARBA00023134"/>
    </source>
</evidence>
<dbReference type="GO" id="GO:0009507">
    <property type="term" value="C:chloroplast"/>
    <property type="evidence" value="ECO:0007669"/>
    <property type="project" value="UniProtKB-SubCell"/>
</dbReference>
<dbReference type="EnsemblProtists" id="EKX37319">
    <property type="protein sequence ID" value="EKX37319"/>
    <property type="gene ID" value="GUITHDRAFT_78284"/>
</dbReference>
<feature type="domain" description="GB1/RHD3-type G" evidence="5">
    <location>
        <begin position="8"/>
        <end position="126"/>
    </location>
</feature>
<dbReference type="InterPro" id="IPR015894">
    <property type="entry name" value="Guanylate-bd_N"/>
</dbReference>
<keyword evidence="2" id="KW-0547">Nucleotide-binding</keyword>
<dbReference type="KEGG" id="gtt:GUITHDRAFT_78284"/>
<reference evidence="7" key="3">
    <citation type="submission" date="2016-03" db="UniProtKB">
        <authorList>
            <consortium name="EnsemblProtists"/>
        </authorList>
    </citation>
    <scope>IDENTIFICATION</scope>
</reference>
<reference evidence="8" key="2">
    <citation type="submission" date="2012-11" db="EMBL/GenBank/DDBJ databases">
        <authorList>
            <person name="Kuo A."/>
            <person name="Curtis B.A."/>
            <person name="Tanifuji G."/>
            <person name="Burki F."/>
            <person name="Gruber A."/>
            <person name="Irimia M."/>
            <person name="Maruyama S."/>
            <person name="Arias M.C."/>
            <person name="Ball S.G."/>
            <person name="Gile G.H."/>
            <person name="Hirakawa Y."/>
            <person name="Hopkins J.F."/>
            <person name="Rensing S.A."/>
            <person name="Schmutz J."/>
            <person name="Symeonidi A."/>
            <person name="Elias M."/>
            <person name="Eveleigh R.J."/>
            <person name="Herman E.K."/>
            <person name="Klute M.J."/>
            <person name="Nakayama T."/>
            <person name="Obornik M."/>
            <person name="Reyes-Prieto A."/>
            <person name="Armbrust E.V."/>
            <person name="Aves S.J."/>
            <person name="Beiko R.G."/>
            <person name="Coutinho P."/>
            <person name="Dacks J.B."/>
            <person name="Durnford D.G."/>
            <person name="Fast N.M."/>
            <person name="Green B.R."/>
            <person name="Grisdale C."/>
            <person name="Hempe F."/>
            <person name="Henrissat B."/>
            <person name="Hoppner M.P."/>
            <person name="Ishida K.-I."/>
            <person name="Kim E."/>
            <person name="Koreny L."/>
            <person name="Kroth P.G."/>
            <person name="Liu Y."/>
            <person name="Malik S.-B."/>
            <person name="Maier U.G."/>
            <person name="McRose D."/>
            <person name="Mock T."/>
            <person name="Neilson J.A."/>
            <person name="Onodera N.T."/>
            <person name="Poole A.M."/>
            <person name="Pritham E.J."/>
            <person name="Richards T.A."/>
            <person name="Rocap G."/>
            <person name="Roy S.W."/>
            <person name="Sarai C."/>
            <person name="Schaack S."/>
            <person name="Shirato S."/>
            <person name="Slamovits C.H."/>
            <person name="Spencer D.F."/>
            <person name="Suzuki S."/>
            <person name="Worden A.Z."/>
            <person name="Zauner S."/>
            <person name="Barry K."/>
            <person name="Bell C."/>
            <person name="Bharti A.K."/>
            <person name="Crow J.A."/>
            <person name="Grimwood J."/>
            <person name="Kramer R."/>
            <person name="Lindquist E."/>
            <person name="Lucas S."/>
            <person name="Salamov A."/>
            <person name="McFadden G.I."/>
            <person name="Lane C.E."/>
            <person name="Keeling P.J."/>
            <person name="Gray M.W."/>
            <person name="Grigoriev I.V."/>
            <person name="Archibald J.M."/>
        </authorList>
    </citation>
    <scope>NUCLEOTIDE SEQUENCE</scope>
    <source>
        <strain evidence="8">CCMP2712</strain>
    </source>
</reference>
<dbReference type="Gene3D" id="3.40.50.300">
    <property type="entry name" value="P-loop containing nucleotide triphosphate hydrolases"/>
    <property type="match status" value="1"/>
</dbReference>
<dbReference type="Pfam" id="PF02263">
    <property type="entry name" value="GBP"/>
    <property type="match status" value="1"/>
</dbReference>
<dbReference type="GeneID" id="17294035"/>
<evidence type="ECO:0000256" key="2">
    <source>
        <dbReference type="ARBA" id="ARBA00022741"/>
    </source>
</evidence>
<dbReference type="GO" id="GO:0005525">
    <property type="term" value="F:GTP binding"/>
    <property type="evidence" value="ECO:0007669"/>
    <property type="project" value="UniProtKB-KW"/>
</dbReference>
<dbReference type="PaxDb" id="55529-EKX37319"/>
<evidence type="ECO:0000313" key="7">
    <source>
        <dbReference type="EnsemblProtists" id="EKX37319"/>
    </source>
</evidence>
<dbReference type="PROSITE" id="PS51715">
    <property type="entry name" value="G_GB1_RHD3"/>
    <property type="match status" value="1"/>
</dbReference>
<dbReference type="GO" id="GO:0003924">
    <property type="term" value="F:GTPase activity"/>
    <property type="evidence" value="ECO:0007669"/>
    <property type="project" value="InterPro"/>
</dbReference>
<evidence type="ECO:0000313" key="6">
    <source>
        <dbReference type="EMBL" id="EKX37319.1"/>
    </source>
</evidence>
<feature type="non-terminal residue" evidence="6">
    <location>
        <position position="126"/>
    </location>
</feature>
<dbReference type="AlphaFoldDB" id="L1IN64"/>
<dbReference type="OMA" id="QKNSGVP"/>
<proteinExistence type="inferred from homology"/>
<dbReference type="OrthoDB" id="7788754at2759"/>
<dbReference type="Proteomes" id="UP000011087">
    <property type="component" value="Unassembled WGS sequence"/>
</dbReference>
<dbReference type="SUPFAM" id="SSF52540">
    <property type="entry name" value="P-loop containing nucleoside triphosphate hydrolases"/>
    <property type="match status" value="1"/>
</dbReference>
<keyword evidence="8" id="KW-1185">Reference proteome</keyword>
<dbReference type="RefSeq" id="XP_005824299.1">
    <property type="nucleotide sequence ID" value="XM_005824242.1"/>
</dbReference>
<dbReference type="eggNOG" id="KOG2037">
    <property type="taxonomic scope" value="Eukaryota"/>
</dbReference>
<sequence>MEWLNSIHVPVHVVSVVGTFHTGKSFLLNMVAHGRGNGFALGTSVEPTTEGVWAWGELLEWEELKHPVLLLDVEGFGAPGNTKNYDSKLFSILYILSSNLMYNSVKIIDQREIEQLELLVRQANVF</sequence>
<dbReference type="EMBL" id="JH993061">
    <property type="protein sequence ID" value="EKX37319.1"/>
    <property type="molecule type" value="Genomic_DNA"/>
</dbReference>
<evidence type="ECO:0000256" key="4">
    <source>
        <dbReference type="PROSITE-ProRule" id="PRU01052"/>
    </source>
</evidence>
<dbReference type="PANTHER" id="PTHR10751">
    <property type="entry name" value="GUANYLATE BINDING PROTEIN"/>
    <property type="match status" value="1"/>
</dbReference>
<gene>
    <name evidence="6" type="ORF">GUITHDRAFT_78284</name>
</gene>
<accession>L1IN64</accession>
<evidence type="ECO:0000256" key="1">
    <source>
        <dbReference type="ARBA" id="ARBA00004229"/>
    </source>
</evidence>
<name>L1IN64_GUITC</name>
<dbReference type="InterPro" id="IPR030386">
    <property type="entry name" value="G_GB1_RHD3_dom"/>
</dbReference>
<evidence type="ECO:0000313" key="8">
    <source>
        <dbReference type="Proteomes" id="UP000011087"/>
    </source>
</evidence>
<reference evidence="6 8" key="1">
    <citation type="journal article" date="2012" name="Nature">
        <title>Algal genomes reveal evolutionary mosaicism and the fate of nucleomorphs.</title>
        <authorList>
            <consortium name="DOE Joint Genome Institute"/>
            <person name="Curtis B.A."/>
            <person name="Tanifuji G."/>
            <person name="Burki F."/>
            <person name="Gruber A."/>
            <person name="Irimia M."/>
            <person name="Maruyama S."/>
            <person name="Arias M.C."/>
            <person name="Ball S.G."/>
            <person name="Gile G.H."/>
            <person name="Hirakawa Y."/>
            <person name="Hopkins J.F."/>
            <person name="Kuo A."/>
            <person name="Rensing S.A."/>
            <person name="Schmutz J."/>
            <person name="Symeonidi A."/>
            <person name="Elias M."/>
            <person name="Eveleigh R.J."/>
            <person name="Herman E.K."/>
            <person name="Klute M.J."/>
            <person name="Nakayama T."/>
            <person name="Obornik M."/>
            <person name="Reyes-Prieto A."/>
            <person name="Armbrust E.V."/>
            <person name="Aves S.J."/>
            <person name="Beiko R.G."/>
            <person name="Coutinho P."/>
            <person name="Dacks J.B."/>
            <person name="Durnford D.G."/>
            <person name="Fast N.M."/>
            <person name="Green B.R."/>
            <person name="Grisdale C.J."/>
            <person name="Hempel F."/>
            <person name="Henrissat B."/>
            <person name="Hoppner M.P."/>
            <person name="Ishida K."/>
            <person name="Kim E."/>
            <person name="Koreny L."/>
            <person name="Kroth P.G."/>
            <person name="Liu Y."/>
            <person name="Malik S.B."/>
            <person name="Maier U.G."/>
            <person name="McRose D."/>
            <person name="Mock T."/>
            <person name="Neilson J.A."/>
            <person name="Onodera N.T."/>
            <person name="Poole A.M."/>
            <person name="Pritham E.J."/>
            <person name="Richards T.A."/>
            <person name="Rocap G."/>
            <person name="Roy S.W."/>
            <person name="Sarai C."/>
            <person name="Schaack S."/>
            <person name="Shirato S."/>
            <person name="Slamovits C.H."/>
            <person name="Spencer D.F."/>
            <person name="Suzuki S."/>
            <person name="Worden A.Z."/>
            <person name="Zauner S."/>
            <person name="Barry K."/>
            <person name="Bell C."/>
            <person name="Bharti A.K."/>
            <person name="Crow J.A."/>
            <person name="Grimwood J."/>
            <person name="Kramer R."/>
            <person name="Lindquist E."/>
            <person name="Lucas S."/>
            <person name="Salamov A."/>
            <person name="McFadden G.I."/>
            <person name="Lane C.E."/>
            <person name="Keeling P.J."/>
            <person name="Gray M.W."/>
            <person name="Grigoriev I.V."/>
            <person name="Archibald J.M."/>
        </authorList>
    </citation>
    <scope>NUCLEOTIDE SEQUENCE</scope>
    <source>
        <strain evidence="6 8">CCMP2712</strain>
    </source>
</reference>
<evidence type="ECO:0000259" key="5">
    <source>
        <dbReference type="PROSITE" id="PS51715"/>
    </source>
</evidence>
<protein>
    <recommendedName>
        <fullName evidence="5">GB1/RHD3-type G domain-containing protein</fullName>
    </recommendedName>
</protein>
<dbReference type="InterPro" id="IPR027417">
    <property type="entry name" value="P-loop_NTPase"/>
</dbReference>
<organism evidence="6">
    <name type="scientific">Guillardia theta (strain CCMP2712)</name>
    <name type="common">Cryptophyte</name>
    <dbReference type="NCBI Taxonomy" id="905079"/>
    <lineage>
        <taxon>Eukaryota</taxon>
        <taxon>Cryptophyceae</taxon>
        <taxon>Pyrenomonadales</taxon>
        <taxon>Geminigeraceae</taxon>
        <taxon>Guillardia</taxon>
    </lineage>
</organism>
<keyword evidence="3" id="KW-0342">GTP-binding</keyword>
<comment type="similarity">
    <text evidence="4">Belongs to the TRAFAC class dynamin-like GTPase superfamily. GB1/RHD3 GTPase family.</text>
</comment>
<dbReference type="HOGENOM" id="CLU_1987448_0_0_1"/>
<comment type="subcellular location">
    <subcellularLocation>
        <location evidence="1">Plastid</location>
        <location evidence="1">Chloroplast</location>
    </subcellularLocation>
</comment>